<sequence>MGSPITKLTICLIFSILTVLGLYAVSDKLTHEHNSFHRSFPPHPIIRAGGIDLKYNSYYIAGTDSNRVYLSNLTAPLHLLSVNLPDLDTTHIRLSIEDPENTKFRRNTKVEVLPPYFYITDGVTPRLLRGKIGEWHARRFMYDSAFFSVAIPIGPKSFALRSTSSKTREHVLGKETNKSPHVKLVPGLLEKQVDGIFCTDGMLHYNRELSQLIYLYHYRNQYIVTDTSLNLLYRRNTIDTNSRAKIKTATITSENSKTMATPPLMVNKRSATYGDRLLVHSDLMAKNESKKAFSKASVIDVYHLKRGKYEMSFYIYPYNELKLTNFEITNKNLIALHGQYLVVYNTHFDMFNRGLFPGKVDYTNIKTTPP</sequence>
<comment type="caution">
    <text evidence="1">The sequence shown here is derived from an EMBL/GenBank/DDBJ whole genome shotgun (WGS) entry which is preliminary data.</text>
</comment>
<name>A0A3N0EQF2_SINP1</name>
<keyword evidence="2" id="KW-1185">Reference proteome</keyword>
<evidence type="ECO:0000313" key="1">
    <source>
        <dbReference type="EMBL" id="RNL90100.1"/>
    </source>
</evidence>
<reference evidence="1 2" key="1">
    <citation type="submission" date="2018-10" db="EMBL/GenBank/DDBJ databases">
        <title>Sinomicrobium pectinilyticum sp. nov., a pectinase-producing bacterium isolated from alkaline and saline soil, and emended description of the genus Sinomicrobium.</title>
        <authorList>
            <person name="Cheng B."/>
            <person name="Li C."/>
            <person name="Lai Q."/>
            <person name="Du M."/>
            <person name="Shao Z."/>
            <person name="Xu P."/>
            <person name="Yang C."/>
        </authorList>
    </citation>
    <scope>NUCLEOTIDE SEQUENCE [LARGE SCALE GENOMIC DNA]</scope>
    <source>
        <strain evidence="1 2">5DNS001</strain>
    </source>
</reference>
<proteinExistence type="predicted"/>
<accession>A0A3N0EQF2</accession>
<dbReference type="Proteomes" id="UP000267469">
    <property type="component" value="Unassembled WGS sequence"/>
</dbReference>
<gene>
    <name evidence="1" type="ORF">ED312_06655</name>
</gene>
<dbReference type="AlphaFoldDB" id="A0A3N0EQF2"/>
<organism evidence="1 2">
    <name type="scientific">Sinomicrobium pectinilyticum</name>
    <dbReference type="NCBI Taxonomy" id="1084421"/>
    <lineage>
        <taxon>Bacteria</taxon>
        <taxon>Pseudomonadati</taxon>
        <taxon>Bacteroidota</taxon>
        <taxon>Flavobacteriia</taxon>
        <taxon>Flavobacteriales</taxon>
        <taxon>Flavobacteriaceae</taxon>
        <taxon>Sinomicrobium</taxon>
    </lineage>
</organism>
<protein>
    <submittedName>
        <fullName evidence="1">Uncharacterized protein</fullName>
    </submittedName>
</protein>
<dbReference type="EMBL" id="RJTM01000034">
    <property type="protein sequence ID" value="RNL90100.1"/>
    <property type="molecule type" value="Genomic_DNA"/>
</dbReference>
<evidence type="ECO:0000313" key="2">
    <source>
        <dbReference type="Proteomes" id="UP000267469"/>
    </source>
</evidence>